<dbReference type="Gene3D" id="1.20.5.170">
    <property type="match status" value="1"/>
</dbReference>
<proteinExistence type="predicted"/>
<feature type="region of interest" description="Disordered" evidence="1">
    <location>
        <begin position="168"/>
        <end position="197"/>
    </location>
</feature>
<name>A0A0D2C483_9EURO</name>
<feature type="domain" description="BZIP" evidence="2">
    <location>
        <begin position="177"/>
        <end position="192"/>
    </location>
</feature>
<dbReference type="InterPro" id="IPR046347">
    <property type="entry name" value="bZIP_sf"/>
</dbReference>
<dbReference type="InterPro" id="IPR004827">
    <property type="entry name" value="bZIP"/>
</dbReference>
<evidence type="ECO:0000259" key="2">
    <source>
        <dbReference type="PROSITE" id="PS00036"/>
    </source>
</evidence>
<reference evidence="3 4" key="1">
    <citation type="submission" date="2015-01" db="EMBL/GenBank/DDBJ databases">
        <title>The Genome Sequence of Exophiala xenobiotica CBS118157.</title>
        <authorList>
            <consortium name="The Broad Institute Genomics Platform"/>
            <person name="Cuomo C."/>
            <person name="de Hoog S."/>
            <person name="Gorbushina A."/>
            <person name="Stielow B."/>
            <person name="Teixiera M."/>
            <person name="Abouelleil A."/>
            <person name="Chapman S.B."/>
            <person name="Priest M."/>
            <person name="Young S.K."/>
            <person name="Wortman J."/>
            <person name="Nusbaum C."/>
            <person name="Birren B."/>
        </authorList>
    </citation>
    <scope>NUCLEOTIDE SEQUENCE [LARGE SCALE GENOMIC DNA]</scope>
    <source>
        <strain evidence="3 4">CBS 118157</strain>
    </source>
</reference>
<dbReference type="SUPFAM" id="SSF57959">
    <property type="entry name" value="Leucine zipper domain"/>
    <property type="match status" value="1"/>
</dbReference>
<dbReference type="AlphaFoldDB" id="A0A0D2C483"/>
<dbReference type="OrthoDB" id="4159201at2759"/>
<dbReference type="PROSITE" id="PS00036">
    <property type="entry name" value="BZIP_BASIC"/>
    <property type="match status" value="1"/>
</dbReference>
<protein>
    <recommendedName>
        <fullName evidence="2">BZIP domain-containing protein</fullName>
    </recommendedName>
</protein>
<organism evidence="3 4">
    <name type="scientific">Exophiala xenobiotica</name>
    <dbReference type="NCBI Taxonomy" id="348802"/>
    <lineage>
        <taxon>Eukaryota</taxon>
        <taxon>Fungi</taxon>
        <taxon>Dikarya</taxon>
        <taxon>Ascomycota</taxon>
        <taxon>Pezizomycotina</taxon>
        <taxon>Eurotiomycetes</taxon>
        <taxon>Chaetothyriomycetidae</taxon>
        <taxon>Chaetothyriales</taxon>
        <taxon>Herpotrichiellaceae</taxon>
        <taxon>Exophiala</taxon>
    </lineage>
</organism>
<accession>A0A0D2C483</accession>
<sequence length="261" mass="29262">MRKSLLLKSMLFKLLQLIPKRGVRTSIDFHLGLHNRICPRLRLITSMSTTEPPENSIGSIFQSSPMPNYYDWSFVPSAFQDAESSHIVDFFLESLDGQSAQAEHIRRASSVVESDVSDSTSTSRQHMSASSHITPKYETSPTLSAASASLHAPLDNAHPLRGVLVPGMLSEQDRRHRRREQNRKAQHAFREKRKSEARKVEKELAELKMQLAGFRHNAASAGWTICAKCRNFYPPNNAGEDVNADNPSSSPPCFDEFAFGH</sequence>
<dbReference type="Proteomes" id="UP000054342">
    <property type="component" value="Unassembled WGS sequence"/>
</dbReference>
<feature type="compositionally biased region" description="Basic residues" evidence="1">
    <location>
        <begin position="175"/>
        <end position="192"/>
    </location>
</feature>
<evidence type="ECO:0000256" key="1">
    <source>
        <dbReference type="SAM" id="MobiDB-lite"/>
    </source>
</evidence>
<dbReference type="HOGENOM" id="CLU_093218_0_0_1"/>
<evidence type="ECO:0000313" key="4">
    <source>
        <dbReference type="Proteomes" id="UP000054342"/>
    </source>
</evidence>
<feature type="compositionally biased region" description="Polar residues" evidence="1">
    <location>
        <begin position="124"/>
        <end position="133"/>
    </location>
</feature>
<feature type="compositionally biased region" description="Low complexity" evidence="1">
    <location>
        <begin position="109"/>
        <end position="123"/>
    </location>
</feature>
<dbReference type="CDD" id="cd14686">
    <property type="entry name" value="bZIP"/>
    <property type="match status" value="1"/>
</dbReference>
<gene>
    <name evidence="3" type="ORF">PV05_04101</name>
</gene>
<dbReference type="RefSeq" id="XP_013320250.1">
    <property type="nucleotide sequence ID" value="XM_013464796.1"/>
</dbReference>
<dbReference type="GO" id="GO:0003700">
    <property type="term" value="F:DNA-binding transcription factor activity"/>
    <property type="evidence" value="ECO:0007669"/>
    <property type="project" value="InterPro"/>
</dbReference>
<evidence type="ECO:0000313" key="3">
    <source>
        <dbReference type="EMBL" id="KIW59666.1"/>
    </source>
</evidence>
<dbReference type="GeneID" id="25326009"/>
<dbReference type="EMBL" id="KN847318">
    <property type="protein sequence ID" value="KIW59666.1"/>
    <property type="molecule type" value="Genomic_DNA"/>
</dbReference>
<keyword evidence="4" id="KW-1185">Reference proteome</keyword>
<feature type="region of interest" description="Disordered" evidence="1">
    <location>
        <begin position="106"/>
        <end position="140"/>
    </location>
</feature>